<evidence type="ECO:0000256" key="1">
    <source>
        <dbReference type="ARBA" id="ARBA00009176"/>
    </source>
</evidence>
<dbReference type="Gene3D" id="3.90.245.10">
    <property type="entry name" value="Ribonucleoside hydrolase-like"/>
    <property type="match status" value="1"/>
</dbReference>
<evidence type="ECO:0000313" key="4">
    <source>
        <dbReference type="Proteomes" id="UP001177670"/>
    </source>
</evidence>
<sequence>MKKRVFCCNLFAAISFCLILYGISLIVRYEVDANNARPANALKKKIIIDTDAGADDAVAIFLILKSENDILAITCSYGNTYVKNAVTNVLKILTVANRSDIPVYKGAEKALINEYNEYTEDNYFGCDGLGDFNFTEEIIPEVDETKHAAVALVDLVKQQPYQITLLSIGPSTNVATAIALEPSFLKYLKNHIILGSSVSGIGNISPNVEFNFYQDPEANYMILHKNATNILFPWETAINSHISLDWRKNILGKINSSIVNFLNKAEQKSLTKSYSWSVSDAMAAAVMLQPQLVTKSIVTNVSPVMDGFARGSVLVDYASLTSRSKNTEIIQSIDTAAFQQLVLEKLS</sequence>
<dbReference type="GO" id="GO:0016799">
    <property type="term" value="F:hydrolase activity, hydrolyzing N-glycosyl compounds"/>
    <property type="evidence" value="ECO:0007669"/>
    <property type="project" value="InterPro"/>
</dbReference>
<comment type="similarity">
    <text evidence="1">Belongs to the IUNH family.</text>
</comment>
<dbReference type="InterPro" id="IPR052775">
    <property type="entry name" value="IUN_hydrolase"/>
</dbReference>
<reference evidence="3" key="1">
    <citation type="submission" date="2021-10" db="EMBL/GenBank/DDBJ databases">
        <title>Melipona bicolor Genome sequencing and assembly.</title>
        <authorList>
            <person name="Araujo N.S."/>
            <person name="Arias M.C."/>
        </authorList>
    </citation>
    <scope>NUCLEOTIDE SEQUENCE</scope>
    <source>
        <strain evidence="3">USP_2M_L1-L4_2017</strain>
        <tissue evidence="3">Whole body</tissue>
    </source>
</reference>
<gene>
    <name evidence="3" type="ORF">K0M31_016549</name>
</gene>
<dbReference type="Proteomes" id="UP001177670">
    <property type="component" value="Unassembled WGS sequence"/>
</dbReference>
<keyword evidence="4" id="KW-1185">Reference proteome</keyword>
<dbReference type="Pfam" id="PF01156">
    <property type="entry name" value="IU_nuc_hydro"/>
    <property type="match status" value="1"/>
</dbReference>
<dbReference type="PANTHER" id="PTHR46190:SF1">
    <property type="entry name" value="SI:CH211-201H21.5"/>
    <property type="match status" value="1"/>
</dbReference>
<comment type="caution">
    <text evidence="3">The sequence shown here is derived from an EMBL/GenBank/DDBJ whole genome shotgun (WGS) entry which is preliminary data.</text>
</comment>
<dbReference type="AlphaFoldDB" id="A0AA40FEI4"/>
<dbReference type="SUPFAM" id="SSF53590">
    <property type="entry name" value="Nucleoside hydrolase"/>
    <property type="match status" value="1"/>
</dbReference>
<accession>A0AA40FEI4</accession>
<dbReference type="InterPro" id="IPR036452">
    <property type="entry name" value="Ribo_hydro-like"/>
</dbReference>
<dbReference type="PANTHER" id="PTHR46190">
    <property type="entry name" value="SI:CH211-201H21.5-RELATED"/>
    <property type="match status" value="1"/>
</dbReference>
<dbReference type="EMBL" id="JAHYIQ010000050">
    <property type="protein sequence ID" value="KAK1117516.1"/>
    <property type="molecule type" value="Genomic_DNA"/>
</dbReference>
<protein>
    <recommendedName>
        <fullName evidence="2">Inosine/uridine-preferring nucleoside hydrolase domain-containing protein</fullName>
    </recommendedName>
</protein>
<dbReference type="InterPro" id="IPR001910">
    <property type="entry name" value="Inosine/uridine_hydrolase_dom"/>
</dbReference>
<feature type="domain" description="Inosine/uridine-preferring nucleoside hydrolase" evidence="2">
    <location>
        <begin position="46"/>
        <end position="339"/>
    </location>
</feature>
<proteinExistence type="inferred from homology"/>
<name>A0AA40FEI4_9HYME</name>
<evidence type="ECO:0000313" key="3">
    <source>
        <dbReference type="EMBL" id="KAK1117516.1"/>
    </source>
</evidence>
<organism evidence="3 4">
    <name type="scientific">Melipona bicolor</name>
    <dbReference type="NCBI Taxonomy" id="60889"/>
    <lineage>
        <taxon>Eukaryota</taxon>
        <taxon>Metazoa</taxon>
        <taxon>Ecdysozoa</taxon>
        <taxon>Arthropoda</taxon>
        <taxon>Hexapoda</taxon>
        <taxon>Insecta</taxon>
        <taxon>Pterygota</taxon>
        <taxon>Neoptera</taxon>
        <taxon>Endopterygota</taxon>
        <taxon>Hymenoptera</taxon>
        <taxon>Apocrita</taxon>
        <taxon>Aculeata</taxon>
        <taxon>Apoidea</taxon>
        <taxon>Anthophila</taxon>
        <taxon>Apidae</taxon>
        <taxon>Melipona</taxon>
    </lineage>
</organism>
<evidence type="ECO:0000259" key="2">
    <source>
        <dbReference type="Pfam" id="PF01156"/>
    </source>
</evidence>